<sequence length="541" mass="57682">MSRGEGNLGARGGDVPATPTRRSARLASKRQLGGTPSTPTTAPRPRPRTPATRIRATPAKSQSERRPISRTQQTTTRKDLSDESPTVRPRARSKLDPRETSLTSRARATPKKEATKKATGVVKRTPRSTRSSTRTPTEEVEDEDTKSRPPVHPDLEAAAKTLASLSESRSSRTSSNASLSRQLVFADALNNMQQEDEDSDISDLSDVGDPRFASLMTAEAESATMSAAGSAAGSVCGESDSEAPAAMPEKPAAETPAASVSTPRGLHTRFDDNIEAVSGGKEEELEDTKRVVEASAAAIENDSDSDSDSDEAPEMVTSKGQIADTAVADANAKKDEASKPNDAAAEPSTKASKRRRARHRKRAATAEATKAMSAVLANAAEQQKHGLGGLNPVQLPSEIPAELRLDTLGRAPRTDSSSAKPSKGDLAENHLDASVLAEFGAETAKRKRSNDNTSAVARPKKKSKKNKEIKDKSSRVVSGIRVVAAQKPSKTSLLDMLAQSSIPKKARNFTREKRGGSRIRRSVPLNAIAKRNNQPAINFLK</sequence>
<dbReference type="Proteomes" id="UP001140094">
    <property type="component" value="Unassembled WGS sequence"/>
</dbReference>
<dbReference type="OrthoDB" id="5585315at2759"/>
<keyword evidence="3" id="KW-1185">Reference proteome</keyword>
<feature type="compositionally biased region" description="Low complexity" evidence="1">
    <location>
        <begin position="216"/>
        <end position="234"/>
    </location>
</feature>
<dbReference type="AlphaFoldDB" id="A0A9W8HZ61"/>
<feature type="compositionally biased region" description="Gly residues" evidence="1">
    <location>
        <begin position="1"/>
        <end position="12"/>
    </location>
</feature>
<organism evidence="2 3">
    <name type="scientific">Coemansia guatemalensis</name>
    <dbReference type="NCBI Taxonomy" id="2761395"/>
    <lineage>
        <taxon>Eukaryota</taxon>
        <taxon>Fungi</taxon>
        <taxon>Fungi incertae sedis</taxon>
        <taxon>Zoopagomycota</taxon>
        <taxon>Kickxellomycotina</taxon>
        <taxon>Kickxellomycetes</taxon>
        <taxon>Kickxellales</taxon>
        <taxon>Kickxellaceae</taxon>
        <taxon>Coemansia</taxon>
    </lineage>
</organism>
<feature type="compositionally biased region" description="Low complexity" evidence="1">
    <location>
        <begin position="35"/>
        <end position="59"/>
    </location>
</feature>
<reference evidence="2" key="1">
    <citation type="submission" date="2022-07" db="EMBL/GenBank/DDBJ databases">
        <title>Phylogenomic reconstructions and comparative analyses of Kickxellomycotina fungi.</title>
        <authorList>
            <person name="Reynolds N.K."/>
            <person name="Stajich J.E."/>
            <person name="Barry K."/>
            <person name="Grigoriev I.V."/>
            <person name="Crous P."/>
            <person name="Smith M.E."/>
        </authorList>
    </citation>
    <scope>NUCLEOTIDE SEQUENCE</scope>
    <source>
        <strain evidence="2">NRRL 1565</strain>
    </source>
</reference>
<gene>
    <name evidence="2" type="ORF">H4R20_000298</name>
</gene>
<protein>
    <submittedName>
        <fullName evidence="2">Uncharacterized protein</fullName>
    </submittedName>
</protein>
<evidence type="ECO:0000313" key="3">
    <source>
        <dbReference type="Proteomes" id="UP001140094"/>
    </source>
</evidence>
<feature type="region of interest" description="Disordered" evidence="1">
    <location>
        <begin position="1"/>
        <end position="370"/>
    </location>
</feature>
<feature type="compositionally biased region" description="Acidic residues" evidence="1">
    <location>
        <begin position="301"/>
        <end position="313"/>
    </location>
</feature>
<proteinExistence type="predicted"/>
<feature type="compositionally biased region" description="Acidic residues" evidence="1">
    <location>
        <begin position="194"/>
        <end position="203"/>
    </location>
</feature>
<feature type="compositionally biased region" description="Low complexity" evidence="1">
    <location>
        <begin position="161"/>
        <end position="181"/>
    </location>
</feature>
<comment type="caution">
    <text evidence="2">The sequence shown here is derived from an EMBL/GenBank/DDBJ whole genome shotgun (WGS) entry which is preliminary data.</text>
</comment>
<evidence type="ECO:0000256" key="1">
    <source>
        <dbReference type="SAM" id="MobiDB-lite"/>
    </source>
</evidence>
<accession>A0A9W8HZ61</accession>
<evidence type="ECO:0000313" key="2">
    <source>
        <dbReference type="EMBL" id="KAJ2809181.1"/>
    </source>
</evidence>
<feature type="compositionally biased region" description="Basic and acidic residues" evidence="1">
    <location>
        <begin position="145"/>
        <end position="157"/>
    </location>
</feature>
<feature type="compositionally biased region" description="Basic residues" evidence="1">
    <location>
        <begin position="351"/>
        <end position="363"/>
    </location>
</feature>
<feature type="region of interest" description="Disordered" evidence="1">
    <location>
        <begin position="404"/>
        <end position="476"/>
    </location>
</feature>
<name>A0A9W8HZ61_9FUNG</name>
<dbReference type="EMBL" id="JANBUO010000008">
    <property type="protein sequence ID" value="KAJ2809181.1"/>
    <property type="molecule type" value="Genomic_DNA"/>
</dbReference>
<feature type="compositionally biased region" description="Low complexity" evidence="1">
    <location>
        <begin position="242"/>
        <end position="258"/>
    </location>
</feature>
<feature type="compositionally biased region" description="Basic and acidic residues" evidence="1">
    <location>
        <begin position="422"/>
        <end position="431"/>
    </location>
</feature>